<name>A0A2J6SZU9_9HELO</name>
<dbReference type="EMBL" id="KZ613848">
    <property type="protein sequence ID" value="PMD56203.1"/>
    <property type="molecule type" value="Genomic_DNA"/>
</dbReference>
<evidence type="ECO:0000313" key="3">
    <source>
        <dbReference type="Proteomes" id="UP000235371"/>
    </source>
</evidence>
<evidence type="ECO:0000313" key="2">
    <source>
        <dbReference type="EMBL" id="PMD56203.1"/>
    </source>
</evidence>
<organism evidence="2 3">
    <name type="scientific">Hyaloscypha bicolor E</name>
    <dbReference type="NCBI Taxonomy" id="1095630"/>
    <lineage>
        <taxon>Eukaryota</taxon>
        <taxon>Fungi</taxon>
        <taxon>Dikarya</taxon>
        <taxon>Ascomycota</taxon>
        <taxon>Pezizomycotina</taxon>
        <taxon>Leotiomycetes</taxon>
        <taxon>Helotiales</taxon>
        <taxon>Hyaloscyphaceae</taxon>
        <taxon>Hyaloscypha</taxon>
        <taxon>Hyaloscypha bicolor</taxon>
    </lineage>
</organism>
<protein>
    <submittedName>
        <fullName evidence="2">Uncharacterized protein</fullName>
    </submittedName>
</protein>
<reference evidence="2 3" key="1">
    <citation type="submission" date="2016-04" db="EMBL/GenBank/DDBJ databases">
        <title>A degradative enzymes factory behind the ericoid mycorrhizal symbiosis.</title>
        <authorList>
            <consortium name="DOE Joint Genome Institute"/>
            <person name="Martino E."/>
            <person name="Morin E."/>
            <person name="Grelet G."/>
            <person name="Kuo A."/>
            <person name="Kohler A."/>
            <person name="Daghino S."/>
            <person name="Barry K."/>
            <person name="Choi C."/>
            <person name="Cichocki N."/>
            <person name="Clum A."/>
            <person name="Copeland A."/>
            <person name="Hainaut M."/>
            <person name="Haridas S."/>
            <person name="Labutti K."/>
            <person name="Lindquist E."/>
            <person name="Lipzen A."/>
            <person name="Khouja H.-R."/>
            <person name="Murat C."/>
            <person name="Ohm R."/>
            <person name="Olson A."/>
            <person name="Spatafora J."/>
            <person name="Veneault-Fourrey C."/>
            <person name="Henrissat B."/>
            <person name="Grigoriev I."/>
            <person name="Martin F."/>
            <person name="Perotto S."/>
        </authorList>
    </citation>
    <scope>NUCLEOTIDE SEQUENCE [LARGE SCALE GENOMIC DNA]</scope>
    <source>
        <strain evidence="2 3">E</strain>
    </source>
</reference>
<feature type="region of interest" description="Disordered" evidence="1">
    <location>
        <begin position="1"/>
        <end position="52"/>
    </location>
</feature>
<evidence type="ECO:0000256" key="1">
    <source>
        <dbReference type="SAM" id="MobiDB-lite"/>
    </source>
</evidence>
<dbReference type="RefSeq" id="XP_024733107.1">
    <property type="nucleotide sequence ID" value="XM_024877090.1"/>
</dbReference>
<feature type="compositionally biased region" description="Basic and acidic residues" evidence="1">
    <location>
        <begin position="1"/>
        <end position="15"/>
    </location>
</feature>
<keyword evidence="3" id="KW-1185">Reference proteome</keyword>
<sequence>MHSHETSTKARDHSMGYKPAYSGLTTSESSSALTPPSATSNPYSTKSLARSRSSRDTSRAAICPCRSSIDDDGGLCYPLWMLDRYLNEKTSLEGLFTTLTLDQPPWRNSESQGTLQQTTLVEGHDVTDDGGVSCQLELELDEFFEKCGGSLVDNKGHPIPSDYECILSSFREGMTSR</sequence>
<dbReference type="GeneID" id="36585167"/>
<accession>A0A2J6SZU9</accession>
<dbReference type="AlphaFoldDB" id="A0A2J6SZU9"/>
<proteinExistence type="predicted"/>
<dbReference type="Proteomes" id="UP000235371">
    <property type="component" value="Unassembled WGS sequence"/>
</dbReference>
<gene>
    <name evidence="2" type="ORF">K444DRAFT_56510</name>
</gene>
<dbReference type="InParanoid" id="A0A2J6SZU9"/>
<feature type="compositionally biased region" description="Low complexity" evidence="1">
    <location>
        <begin position="22"/>
        <end position="40"/>
    </location>
</feature>